<evidence type="ECO:0000313" key="3">
    <source>
        <dbReference type="Proteomes" id="UP000799750"/>
    </source>
</evidence>
<evidence type="ECO:0000256" key="1">
    <source>
        <dbReference type="SAM" id="MobiDB-lite"/>
    </source>
</evidence>
<organism evidence="2 3">
    <name type="scientific">Lophium mytilinum</name>
    <dbReference type="NCBI Taxonomy" id="390894"/>
    <lineage>
        <taxon>Eukaryota</taxon>
        <taxon>Fungi</taxon>
        <taxon>Dikarya</taxon>
        <taxon>Ascomycota</taxon>
        <taxon>Pezizomycotina</taxon>
        <taxon>Dothideomycetes</taxon>
        <taxon>Pleosporomycetidae</taxon>
        <taxon>Mytilinidiales</taxon>
        <taxon>Mytilinidiaceae</taxon>
        <taxon>Lophium</taxon>
    </lineage>
</organism>
<proteinExistence type="predicted"/>
<dbReference type="Proteomes" id="UP000799750">
    <property type="component" value="Unassembled WGS sequence"/>
</dbReference>
<sequence>MGFRYQKDKLSHQSASERTTTNTSCPLVLDIFLRTLTHILPKPLKHLRNGQALSSTLKHLKTKPQTLQAHSNTQALTTLTTLTKPPKPPNPTTKMETAYDVILCTGISKMMSTLIAVESIEAGYANNEALFLASLTRDNFAARMGVSAKYFDIIDLMFDSLAGGPVPGFDDLDELTILRLFAQILQNNDNFWAEMYEYVYDVSVEEMLVMMEQEPESFSAEEDEEEVYDDDEDDDLIRRIQEETRYLRESSPSEQRPQVVPISRIQEEIRSRIQEGIRYLRESSPSEQRPQVVPEATEWREPYTWEPLGLGLTATPVNPVRDLGGW</sequence>
<feature type="compositionally biased region" description="Polar residues" evidence="1">
    <location>
        <begin position="62"/>
        <end position="75"/>
    </location>
</feature>
<dbReference type="EMBL" id="MU004191">
    <property type="protein sequence ID" value="KAF2493888.1"/>
    <property type="molecule type" value="Genomic_DNA"/>
</dbReference>
<evidence type="ECO:0000313" key="2">
    <source>
        <dbReference type="EMBL" id="KAF2493888.1"/>
    </source>
</evidence>
<accession>A0A6A6QN01</accession>
<reference evidence="2" key="1">
    <citation type="journal article" date="2020" name="Stud. Mycol.">
        <title>101 Dothideomycetes genomes: a test case for predicting lifestyles and emergence of pathogens.</title>
        <authorList>
            <person name="Haridas S."/>
            <person name="Albert R."/>
            <person name="Binder M."/>
            <person name="Bloem J."/>
            <person name="Labutti K."/>
            <person name="Salamov A."/>
            <person name="Andreopoulos B."/>
            <person name="Baker S."/>
            <person name="Barry K."/>
            <person name="Bills G."/>
            <person name="Bluhm B."/>
            <person name="Cannon C."/>
            <person name="Castanera R."/>
            <person name="Culley D."/>
            <person name="Daum C."/>
            <person name="Ezra D."/>
            <person name="Gonzalez J."/>
            <person name="Henrissat B."/>
            <person name="Kuo A."/>
            <person name="Liang C."/>
            <person name="Lipzen A."/>
            <person name="Lutzoni F."/>
            <person name="Magnuson J."/>
            <person name="Mondo S."/>
            <person name="Nolan M."/>
            <person name="Ohm R."/>
            <person name="Pangilinan J."/>
            <person name="Park H.-J."/>
            <person name="Ramirez L."/>
            <person name="Alfaro M."/>
            <person name="Sun H."/>
            <person name="Tritt A."/>
            <person name="Yoshinaga Y."/>
            <person name="Zwiers L.-H."/>
            <person name="Turgeon B."/>
            <person name="Goodwin S."/>
            <person name="Spatafora J."/>
            <person name="Crous P."/>
            <person name="Grigoriev I."/>
        </authorList>
    </citation>
    <scope>NUCLEOTIDE SEQUENCE</scope>
    <source>
        <strain evidence="2">CBS 269.34</strain>
    </source>
</reference>
<feature type="region of interest" description="Disordered" evidence="1">
    <location>
        <begin position="62"/>
        <end position="94"/>
    </location>
</feature>
<dbReference type="AlphaFoldDB" id="A0A6A6QN01"/>
<name>A0A6A6QN01_9PEZI</name>
<keyword evidence="3" id="KW-1185">Reference proteome</keyword>
<protein>
    <submittedName>
        <fullName evidence="2">Uncharacterized protein</fullName>
    </submittedName>
</protein>
<gene>
    <name evidence="2" type="ORF">BU16DRAFT_562845</name>
</gene>